<accession>A0ABN6CHW1</accession>
<dbReference type="SUPFAM" id="SSF81296">
    <property type="entry name" value="E set domains"/>
    <property type="match status" value="1"/>
</dbReference>
<dbReference type="RefSeq" id="WP_189329569.1">
    <property type="nucleotide sequence ID" value="NZ_AP023356.1"/>
</dbReference>
<dbReference type="PROSITE" id="PS51257">
    <property type="entry name" value="PROKAR_LIPOPROTEIN"/>
    <property type="match status" value="1"/>
</dbReference>
<dbReference type="InterPro" id="IPR008928">
    <property type="entry name" value="6-hairpin_glycosidase_sf"/>
</dbReference>
<dbReference type="Gene3D" id="2.60.40.10">
    <property type="entry name" value="Immunoglobulins"/>
    <property type="match status" value="1"/>
</dbReference>
<evidence type="ECO:0000256" key="1">
    <source>
        <dbReference type="ARBA" id="ARBA00007072"/>
    </source>
</evidence>
<keyword evidence="2 9" id="KW-0378">Hydrolase</keyword>
<dbReference type="InterPro" id="IPR012341">
    <property type="entry name" value="6hp_glycosidase-like_sf"/>
</dbReference>
<evidence type="ECO:0000259" key="8">
    <source>
        <dbReference type="Pfam" id="PF02927"/>
    </source>
</evidence>
<reference evidence="9 10" key="1">
    <citation type="submission" date="2020-08" db="EMBL/GenBank/DDBJ databases">
        <title>Whole genome shotgun sequence of Actinoplanes ianthinogenes NBRC 13996.</title>
        <authorList>
            <person name="Komaki H."/>
            <person name="Tamura T."/>
        </authorList>
    </citation>
    <scope>NUCLEOTIDE SEQUENCE [LARGE SCALE GENOMIC DNA]</scope>
    <source>
        <strain evidence="9 10">NBRC 13996</strain>
    </source>
</reference>
<dbReference type="InterPro" id="IPR014756">
    <property type="entry name" value="Ig_E-set"/>
</dbReference>
<dbReference type="GO" id="GO:0016787">
    <property type="term" value="F:hydrolase activity"/>
    <property type="evidence" value="ECO:0007669"/>
    <property type="project" value="UniProtKB-KW"/>
</dbReference>
<evidence type="ECO:0000259" key="7">
    <source>
        <dbReference type="Pfam" id="PF00759"/>
    </source>
</evidence>
<keyword evidence="10" id="KW-1185">Reference proteome</keyword>
<evidence type="ECO:0000256" key="5">
    <source>
        <dbReference type="ARBA" id="ARBA00023326"/>
    </source>
</evidence>
<evidence type="ECO:0000256" key="4">
    <source>
        <dbReference type="ARBA" id="ARBA00023295"/>
    </source>
</evidence>
<dbReference type="PANTHER" id="PTHR22298">
    <property type="entry name" value="ENDO-1,4-BETA-GLUCANASE"/>
    <property type="match status" value="1"/>
</dbReference>
<protein>
    <submittedName>
        <fullName evidence="9">Hydrolase</fullName>
    </submittedName>
</protein>
<evidence type="ECO:0000313" key="10">
    <source>
        <dbReference type="Proteomes" id="UP000676967"/>
    </source>
</evidence>
<dbReference type="InterPro" id="IPR001701">
    <property type="entry name" value="Glyco_hydro_9"/>
</dbReference>
<name>A0ABN6CHW1_9ACTN</name>
<dbReference type="Pfam" id="PF00759">
    <property type="entry name" value="Glyco_hydro_9"/>
    <property type="match status" value="1"/>
</dbReference>
<organism evidence="9 10">
    <name type="scientific">Actinoplanes ianthinogenes</name>
    <dbReference type="NCBI Taxonomy" id="122358"/>
    <lineage>
        <taxon>Bacteria</taxon>
        <taxon>Bacillati</taxon>
        <taxon>Actinomycetota</taxon>
        <taxon>Actinomycetes</taxon>
        <taxon>Micromonosporales</taxon>
        <taxon>Micromonosporaceae</taxon>
        <taxon>Actinoplanes</taxon>
    </lineage>
</organism>
<keyword evidence="3" id="KW-0119">Carbohydrate metabolism</keyword>
<dbReference type="CDD" id="cd02850">
    <property type="entry name" value="E_set_Cellulase_N"/>
    <property type="match status" value="1"/>
</dbReference>
<feature type="domain" description="Glycoside hydrolase family 9" evidence="7">
    <location>
        <begin position="127"/>
        <end position="586"/>
    </location>
</feature>
<dbReference type="Proteomes" id="UP000676967">
    <property type="component" value="Chromosome"/>
</dbReference>
<keyword evidence="4" id="KW-0326">Glycosidase</keyword>
<dbReference type="SUPFAM" id="SSF48208">
    <property type="entry name" value="Six-hairpin glycosidases"/>
    <property type="match status" value="1"/>
</dbReference>
<dbReference type="Pfam" id="PF02927">
    <property type="entry name" value="CelD_N"/>
    <property type="match status" value="1"/>
</dbReference>
<proteinExistence type="inferred from homology"/>
<dbReference type="Gene3D" id="1.50.10.10">
    <property type="match status" value="1"/>
</dbReference>
<evidence type="ECO:0000313" key="9">
    <source>
        <dbReference type="EMBL" id="BCJ44728.1"/>
    </source>
</evidence>
<evidence type="ECO:0000256" key="6">
    <source>
        <dbReference type="SAM" id="SignalP"/>
    </source>
</evidence>
<gene>
    <name evidence="9" type="ORF">Aiant_53850</name>
</gene>
<dbReference type="InterPro" id="IPR013783">
    <property type="entry name" value="Ig-like_fold"/>
</dbReference>
<keyword evidence="5" id="KW-0624">Polysaccharide degradation</keyword>
<dbReference type="InterPro" id="IPR004197">
    <property type="entry name" value="Cellulase_Ig-like"/>
</dbReference>
<keyword evidence="6" id="KW-0732">Signal</keyword>
<feature type="chain" id="PRO_5046533685" evidence="6">
    <location>
        <begin position="23"/>
        <end position="594"/>
    </location>
</feature>
<evidence type="ECO:0000256" key="3">
    <source>
        <dbReference type="ARBA" id="ARBA00023277"/>
    </source>
</evidence>
<dbReference type="EMBL" id="AP023356">
    <property type="protein sequence ID" value="BCJ44728.1"/>
    <property type="molecule type" value="Genomic_DNA"/>
</dbReference>
<comment type="similarity">
    <text evidence="1">Belongs to the glycosyl hydrolase 9 (cellulase E) family.</text>
</comment>
<feature type="signal peptide" evidence="6">
    <location>
        <begin position="1"/>
        <end position="22"/>
    </location>
</feature>
<sequence>MSLRRWCPPLLLLVLLATACDAPRPDLPTAQIRVDQVGWTTGETKIAMLLAPGDAAGATATVVDAAGQVVLTVTAGPSRGAWNPRYRAINPLDLTALRRSGTFRVRLNDHVRADSPPFRIGSAARLYAPLVAGSVSYFQAHRDGPDQVDGPWQRSPAHLADRSATVYRTPADDDATLESTGVTADVSGGWFDAGDYLKFTHTAAYALVVMQIVERDGPAPPDLAAEIGHGLDWLGRMWRDDVLYTQVGVAGNGHFLGDHDAWRLPEADDELAVRPGDRRYYQRYRPVFRAAAPGDPISPNLAGRVAAAFALAAQREAVADPDRARSHLDTAAAIFGRADTDPGEDLVTTVPRSFYPEESWADDLALGAAELALAGTALGDGRTGDWTGQAARWADDAGGGDDGLTVYDVDALADAELYRLAPSAALADDLRRRLDGAVAAARADPMGAAAGSGGADYTARQLGWAATAGLYRRMTGDDRYATFATAQRDVALGRNGWGMSLVIGAGSTFPRCPHDQIGTLTGMSMTGGVVNGPNAADRVESLERETPETLCSAGSYADFDRPDAQYADDMRVSATNEPSIDFTAAGMLAFALVR</sequence>
<feature type="domain" description="Cellulase Ig-like" evidence="8">
    <location>
        <begin position="29"/>
        <end position="109"/>
    </location>
</feature>
<evidence type="ECO:0000256" key="2">
    <source>
        <dbReference type="ARBA" id="ARBA00022801"/>
    </source>
</evidence>